<evidence type="ECO:0008006" key="2">
    <source>
        <dbReference type="Google" id="ProtNLM"/>
    </source>
</evidence>
<sequence length="259" mass="30213">MKVLIFILIITILSSCEKNHFEKKYDKSSNEENLKELSKLIIETDFKILKSYITECEKKGIYLDDNTYQELILEAKKNHIQKLEIKKEKEKLIEQTKLLCSKEWTEKEVALLIRISDKTEESIEKAKEKLNFGLIGIKGVEIEYSIETNIYGTFLKGILGGSFKNTYTGKNRRFEKYYPNGTFSSYLKKDSLNTTYIGDWKFTQINKLSKSIGSGTSGMYKKRYISSTIVLLNKKTFLFYEDFNQPIITSIEMEHKNTN</sequence>
<name>A0AB33L5N0_9FLAO</name>
<organism evidence="1">
    <name type="scientific">Tenacibaculum sp. Pbs-1</name>
    <dbReference type="NCBI Taxonomy" id="3238748"/>
    <lineage>
        <taxon>Bacteria</taxon>
        <taxon>Pseudomonadati</taxon>
        <taxon>Bacteroidota</taxon>
        <taxon>Flavobacteriia</taxon>
        <taxon>Flavobacteriales</taxon>
        <taxon>Flavobacteriaceae</taxon>
        <taxon>Tenacibaculum</taxon>
    </lineage>
</organism>
<reference evidence="1" key="1">
    <citation type="submission" date="2024-08" db="EMBL/GenBank/DDBJ databases">
        <title>Whole genome sequence of Tenacibaculum sp. strain pbs-1 associated with black-spot shell disease in Akoya pearl oysters.</title>
        <authorList>
            <person name="Sakatoku A."/>
            <person name="Suzuki T."/>
            <person name="Hatano K."/>
            <person name="Seki M."/>
            <person name="Tanaka D."/>
            <person name="Nakamura S."/>
            <person name="Suzuki N."/>
            <person name="Isshiki T."/>
        </authorList>
    </citation>
    <scope>NUCLEOTIDE SEQUENCE</scope>
    <source>
        <strain evidence="1">Pbs-1</strain>
    </source>
</reference>
<accession>A0AB33L5N0</accession>
<protein>
    <recommendedName>
        <fullName evidence="2">Lipoprotein</fullName>
    </recommendedName>
</protein>
<proteinExistence type="predicted"/>
<dbReference type="EMBL" id="AP035888">
    <property type="protein sequence ID" value="BFP69484.1"/>
    <property type="molecule type" value="Genomic_DNA"/>
</dbReference>
<dbReference type="AlphaFoldDB" id="A0AB33L5N0"/>
<evidence type="ECO:0000313" key="1">
    <source>
        <dbReference type="EMBL" id="BFP69484.1"/>
    </source>
</evidence>
<gene>
    <name evidence="1" type="ORF">Pbs1_28270</name>
</gene>
<dbReference type="PROSITE" id="PS51257">
    <property type="entry name" value="PROKAR_LIPOPROTEIN"/>
    <property type="match status" value="1"/>
</dbReference>